<dbReference type="PANTHER" id="PTHR21431:SF0">
    <property type="entry name" value="PREFOLDIN SUBUNIT 6"/>
    <property type="match status" value="1"/>
</dbReference>
<evidence type="ECO:0000256" key="3">
    <source>
        <dbReference type="ARBA" id="ARBA00023186"/>
    </source>
</evidence>
<sequence>MEEIQKKLLAESESFKLAQKEYQKSLSQRQQLDAQLNENMVVKTELDLMKGEGEVFKLIGPVLIKQELEEAKQNVSKRMDYISGELKRIDNNIAAMETKVEGHRERLSKLQTRLQQEQVKAALKE</sequence>
<dbReference type="GO" id="GO:0051087">
    <property type="term" value="F:protein-folding chaperone binding"/>
    <property type="evidence" value="ECO:0007669"/>
    <property type="project" value="TreeGrafter"/>
</dbReference>
<evidence type="ECO:0000313" key="6">
    <source>
        <dbReference type="EMBL" id="JAS49131.1"/>
    </source>
</evidence>
<dbReference type="Pfam" id="PF01920">
    <property type="entry name" value="Prefoldin_2"/>
    <property type="match status" value="1"/>
</dbReference>
<dbReference type="AlphaFoldDB" id="A0A1B6FG06"/>
<proteinExistence type="inferred from homology"/>
<dbReference type="Gene3D" id="1.10.287.370">
    <property type="match status" value="1"/>
</dbReference>
<evidence type="ECO:0000256" key="2">
    <source>
        <dbReference type="ARBA" id="ARBA00011695"/>
    </source>
</evidence>
<dbReference type="FunFam" id="1.10.287.370:FF:000003">
    <property type="entry name" value="Prefoldin subunit 6"/>
    <property type="match status" value="1"/>
</dbReference>
<evidence type="ECO:0000256" key="1">
    <source>
        <dbReference type="ARBA" id="ARBA00008045"/>
    </source>
</evidence>
<keyword evidence="5" id="KW-0175">Coiled coil</keyword>
<dbReference type="InterPro" id="IPR009053">
    <property type="entry name" value="Prefoldin"/>
</dbReference>
<dbReference type="GO" id="GO:0005737">
    <property type="term" value="C:cytoplasm"/>
    <property type="evidence" value="ECO:0007669"/>
    <property type="project" value="TreeGrafter"/>
</dbReference>
<dbReference type="PANTHER" id="PTHR21431">
    <property type="entry name" value="PREFOLDIN SUBUNIT 6"/>
    <property type="match status" value="1"/>
</dbReference>
<accession>A0A1B6FG06</accession>
<dbReference type="EMBL" id="GECZ01020638">
    <property type="protein sequence ID" value="JAS49131.1"/>
    <property type="molecule type" value="Transcribed_RNA"/>
</dbReference>
<dbReference type="GO" id="GO:0006457">
    <property type="term" value="P:protein folding"/>
    <property type="evidence" value="ECO:0007669"/>
    <property type="project" value="InterPro"/>
</dbReference>
<name>A0A1B6FG06_9HEMI</name>
<dbReference type="SUPFAM" id="SSF46579">
    <property type="entry name" value="Prefoldin"/>
    <property type="match status" value="1"/>
</dbReference>
<gene>
    <name evidence="6" type="ORF">g.33979</name>
</gene>
<protein>
    <recommendedName>
        <fullName evidence="4">Probable prefoldin subunit 6</fullName>
    </recommendedName>
</protein>
<organism evidence="6">
    <name type="scientific">Cuerna arida</name>
    <dbReference type="NCBI Taxonomy" id="1464854"/>
    <lineage>
        <taxon>Eukaryota</taxon>
        <taxon>Metazoa</taxon>
        <taxon>Ecdysozoa</taxon>
        <taxon>Arthropoda</taxon>
        <taxon>Hexapoda</taxon>
        <taxon>Insecta</taxon>
        <taxon>Pterygota</taxon>
        <taxon>Neoptera</taxon>
        <taxon>Paraneoptera</taxon>
        <taxon>Hemiptera</taxon>
        <taxon>Auchenorrhyncha</taxon>
        <taxon>Membracoidea</taxon>
        <taxon>Cicadellidae</taxon>
        <taxon>Cicadellinae</taxon>
        <taxon>Proconiini</taxon>
        <taxon>Cuerna</taxon>
    </lineage>
</organism>
<evidence type="ECO:0000256" key="4">
    <source>
        <dbReference type="ARBA" id="ARBA00072592"/>
    </source>
</evidence>
<keyword evidence="3" id="KW-0143">Chaperone</keyword>
<dbReference type="CDD" id="cd23161">
    <property type="entry name" value="Prefoldin_6"/>
    <property type="match status" value="1"/>
</dbReference>
<comment type="similarity">
    <text evidence="1">Belongs to the prefoldin subunit beta family.</text>
</comment>
<feature type="coiled-coil region" evidence="5">
    <location>
        <begin position="86"/>
        <end position="120"/>
    </location>
</feature>
<dbReference type="InterPro" id="IPR002777">
    <property type="entry name" value="PFD_beta-like"/>
</dbReference>
<reference evidence="6" key="1">
    <citation type="submission" date="2015-11" db="EMBL/GenBank/DDBJ databases">
        <title>De novo transcriptome assembly of four potential Pierce s Disease insect vectors from Arizona vineyards.</title>
        <authorList>
            <person name="Tassone E.E."/>
        </authorList>
    </citation>
    <scope>NUCLEOTIDE SEQUENCE</scope>
</reference>
<dbReference type="GO" id="GO:0051082">
    <property type="term" value="F:unfolded protein binding"/>
    <property type="evidence" value="ECO:0007669"/>
    <property type="project" value="InterPro"/>
</dbReference>
<dbReference type="GO" id="GO:0051131">
    <property type="term" value="P:chaperone-mediated protein complex assembly"/>
    <property type="evidence" value="ECO:0007669"/>
    <property type="project" value="TreeGrafter"/>
</dbReference>
<comment type="subunit">
    <text evidence="2">Heterohexamer of two PFD-alpha type and four PFD-beta type subunits.</text>
</comment>
<evidence type="ECO:0000256" key="5">
    <source>
        <dbReference type="SAM" id="Coils"/>
    </source>
</evidence>
<dbReference type="GO" id="GO:0016272">
    <property type="term" value="C:prefoldin complex"/>
    <property type="evidence" value="ECO:0007669"/>
    <property type="project" value="InterPro"/>
</dbReference>